<dbReference type="AlphaFoldDB" id="A0A1M6GUE2"/>
<dbReference type="OrthoDB" id="1955035at2"/>
<dbReference type="Pfam" id="PF21835">
    <property type="entry name" value="YIEGIA_cap"/>
    <property type="match status" value="1"/>
</dbReference>
<dbReference type="EMBL" id="FQZV01000015">
    <property type="protein sequence ID" value="SHJ13539.1"/>
    <property type="molecule type" value="Genomic_DNA"/>
</dbReference>
<organism evidence="1 2">
    <name type="scientific">Geosporobacter subterraneus DSM 17957</name>
    <dbReference type="NCBI Taxonomy" id="1121919"/>
    <lineage>
        <taxon>Bacteria</taxon>
        <taxon>Bacillati</taxon>
        <taxon>Bacillota</taxon>
        <taxon>Clostridia</taxon>
        <taxon>Peptostreptococcales</taxon>
        <taxon>Thermotaleaceae</taxon>
        <taxon>Geosporobacter</taxon>
    </lineage>
</organism>
<dbReference type="Proteomes" id="UP000184536">
    <property type="component" value="Unassembled WGS sequence"/>
</dbReference>
<evidence type="ECO:0000313" key="2">
    <source>
        <dbReference type="Proteomes" id="UP000184536"/>
    </source>
</evidence>
<accession>A0A1M6GUE2</accession>
<dbReference type="STRING" id="1121919.SAMN02745975_01356"/>
<keyword evidence="2" id="KW-1185">Reference proteome</keyword>
<dbReference type="RefSeq" id="WP_110940588.1">
    <property type="nucleotide sequence ID" value="NZ_FQZV01000015.1"/>
</dbReference>
<proteinExistence type="predicted"/>
<gene>
    <name evidence="1" type="ORF">SAMN02745975_01356</name>
</gene>
<sequence length="64" mass="7049">MDFGIKDNVIAVITRDEKAVSVATVPTFYAKTEQQQEAIAFYLSKVTTGMVHDLGNGCYVVVKH</sequence>
<dbReference type="InterPro" id="IPR054055">
    <property type="entry name" value="YpzH"/>
</dbReference>
<name>A0A1M6GUE2_9FIRM</name>
<protein>
    <submittedName>
        <fullName evidence="1">Uncharacterized protein</fullName>
    </submittedName>
</protein>
<reference evidence="2" key="1">
    <citation type="submission" date="2016-11" db="EMBL/GenBank/DDBJ databases">
        <authorList>
            <person name="Varghese N."/>
            <person name="Submissions S."/>
        </authorList>
    </citation>
    <scope>NUCLEOTIDE SEQUENCE [LARGE SCALE GENOMIC DNA]</scope>
    <source>
        <strain evidence="2">DSM 17957</strain>
    </source>
</reference>
<evidence type="ECO:0000313" key="1">
    <source>
        <dbReference type="EMBL" id="SHJ13539.1"/>
    </source>
</evidence>